<evidence type="ECO:0000256" key="2">
    <source>
        <dbReference type="ARBA" id="ARBA00022553"/>
    </source>
</evidence>
<evidence type="ECO:0000256" key="5">
    <source>
        <dbReference type="ARBA" id="ARBA00023315"/>
    </source>
</evidence>
<dbReference type="PROSITE" id="PS52004">
    <property type="entry name" value="KS3_2"/>
    <property type="match status" value="1"/>
</dbReference>
<gene>
    <name evidence="10" type="ORF">J5285_14565</name>
</gene>
<dbReference type="Pfam" id="PF00109">
    <property type="entry name" value="ketoacyl-synt"/>
    <property type="match status" value="1"/>
</dbReference>
<evidence type="ECO:0000313" key="10">
    <source>
        <dbReference type="EMBL" id="QYA08657.1"/>
    </source>
</evidence>
<dbReference type="InterPro" id="IPR020807">
    <property type="entry name" value="PKS_DH"/>
</dbReference>
<evidence type="ECO:0000256" key="4">
    <source>
        <dbReference type="ARBA" id="ARBA00023268"/>
    </source>
</evidence>
<dbReference type="InterPro" id="IPR013154">
    <property type="entry name" value="ADH-like_N"/>
</dbReference>
<dbReference type="CDD" id="cd05195">
    <property type="entry name" value="enoyl_red"/>
    <property type="match status" value="1"/>
</dbReference>
<reference evidence="10 11" key="1">
    <citation type="submission" date="2021-03" db="EMBL/GenBank/DDBJ databases">
        <title>Rapid diversification of plasmids in a genus of pathogenic and nitrogen fixing bacteria.</title>
        <authorList>
            <person name="Weisberg A.J."/>
            <person name="Miller M."/>
            <person name="Ream W."/>
            <person name="Grunwald N.J."/>
            <person name="Chang J.H."/>
        </authorList>
    </citation>
    <scope>NUCLEOTIDE SEQUENCE [LARGE SCALE GENOMIC DNA]</scope>
    <source>
        <strain evidence="10 11">AF3.44</strain>
    </source>
</reference>
<dbReference type="SMART" id="SM00827">
    <property type="entry name" value="PKS_AT"/>
    <property type="match status" value="1"/>
</dbReference>
<dbReference type="Pfam" id="PF02801">
    <property type="entry name" value="Ketoacyl-synt_C"/>
    <property type="match status" value="1"/>
</dbReference>
<feature type="active site" description="Proton acceptor; for dehydratase activity" evidence="6">
    <location>
        <position position="918"/>
    </location>
</feature>
<dbReference type="InterPro" id="IPR002364">
    <property type="entry name" value="Quin_OxRdtase/zeta-crystal_CS"/>
</dbReference>
<dbReference type="PROSITE" id="PS00012">
    <property type="entry name" value="PHOSPHOPANTETHEINE"/>
    <property type="match status" value="1"/>
</dbReference>
<evidence type="ECO:0000259" key="7">
    <source>
        <dbReference type="PROSITE" id="PS50075"/>
    </source>
</evidence>
<organism evidence="10 11">
    <name type="scientific">Agrobacterium larrymoorei</name>
    <dbReference type="NCBI Taxonomy" id="160699"/>
    <lineage>
        <taxon>Bacteria</taxon>
        <taxon>Pseudomonadati</taxon>
        <taxon>Pseudomonadota</taxon>
        <taxon>Alphaproteobacteria</taxon>
        <taxon>Hyphomicrobiales</taxon>
        <taxon>Rhizobiaceae</taxon>
        <taxon>Rhizobium/Agrobacterium group</taxon>
        <taxon>Agrobacterium</taxon>
    </lineage>
</organism>
<keyword evidence="3" id="KW-0808">Transferase</keyword>
<dbReference type="RefSeq" id="WP_219275981.1">
    <property type="nucleotide sequence ID" value="NZ_CP072168.1"/>
</dbReference>
<dbReference type="InterPro" id="IPR049551">
    <property type="entry name" value="PKS_DH_C"/>
</dbReference>
<dbReference type="Pfam" id="PF08240">
    <property type="entry name" value="ADH_N"/>
    <property type="match status" value="1"/>
</dbReference>
<dbReference type="PROSITE" id="PS01162">
    <property type="entry name" value="QOR_ZETA_CRYSTAL"/>
    <property type="match status" value="1"/>
</dbReference>
<dbReference type="SMART" id="SM00829">
    <property type="entry name" value="PKS_ER"/>
    <property type="match status" value="1"/>
</dbReference>
<protein>
    <submittedName>
        <fullName evidence="10">SDR family NAD(P)-dependent oxidoreductase</fullName>
    </submittedName>
</protein>
<dbReference type="PROSITE" id="PS52019">
    <property type="entry name" value="PKS_MFAS_DH"/>
    <property type="match status" value="1"/>
</dbReference>
<dbReference type="InterPro" id="IPR032821">
    <property type="entry name" value="PKS_assoc"/>
</dbReference>
<feature type="region of interest" description="N-terminal hotdog fold" evidence="6">
    <location>
        <begin position="877"/>
        <end position="1008"/>
    </location>
</feature>
<keyword evidence="11" id="KW-1185">Reference proteome</keyword>
<dbReference type="EMBL" id="CP072168">
    <property type="protein sequence ID" value="QYA08657.1"/>
    <property type="molecule type" value="Genomic_DNA"/>
</dbReference>
<dbReference type="PROSITE" id="PS00606">
    <property type="entry name" value="KS3_1"/>
    <property type="match status" value="1"/>
</dbReference>
<evidence type="ECO:0000259" key="9">
    <source>
        <dbReference type="PROSITE" id="PS52019"/>
    </source>
</evidence>
<feature type="domain" description="PKS/mFAS DH" evidence="9">
    <location>
        <begin position="877"/>
        <end position="1168"/>
    </location>
</feature>
<dbReference type="InterPro" id="IPR020841">
    <property type="entry name" value="PKS_Beta-ketoAc_synthase_dom"/>
</dbReference>
<dbReference type="SMART" id="SM00826">
    <property type="entry name" value="PKS_DH"/>
    <property type="match status" value="1"/>
</dbReference>
<dbReference type="InterPro" id="IPR014043">
    <property type="entry name" value="Acyl_transferase_dom"/>
</dbReference>
<dbReference type="PROSITE" id="PS50075">
    <property type="entry name" value="CARRIER"/>
    <property type="match status" value="1"/>
</dbReference>
<dbReference type="SMART" id="SM00823">
    <property type="entry name" value="PKS_PP"/>
    <property type="match status" value="1"/>
</dbReference>
<dbReference type="InterPro" id="IPR049900">
    <property type="entry name" value="PKS_mFAS_DH"/>
</dbReference>
<keyword evidence="5" id="KW-0012">Acyltransferase</keyword>
<dbReference type="CDD" id="cd00833">
    <property type="entry name" value="PKS"/>
    <property type="match status" value="1"/>
</dbReference>
<evidence type="ECO:0000256" key="3">
    <source>
        <dbReference type="ARBA" id="ARBA00022679"/>
    </source>
</evidence>
<accession>A0ABX8T5S2</accession>
<evidence type="ECO:0000259" key="8">
    <source>
        <dbReference type="PROSITE" id="PS52004"/>
    </source>
</evidence>
<dbReference type="InterPro" id="IPR014031">
    <property type="entry name" value="Ketoacyl_synth_C"/>
</dbReference>
<evidence type="ECO:0000313" key="11">
    <source>
        <dbReference type="Proteomes" id="UP000826513"/>
    </source>
</evidence>
<dbReference type="InterPro" id="IPR009081">
    <property type="entry name" value="PP-bd_ACP"/>
</dbReference>
<dbReference type="InterPro" id="IPR049552">
    <property type="entry name" value="PKS_DH_N"/>
</dbReference>
<dbReference type="Pfam" id="PF00550">
    <property type="entry name" value="PP-binding"/>
    <property type="match status" value="1"/>
</dbReference>
<keyword evidence="1" id="KW-0596">Phosphopantetheine</keyword>
<evidence type="ECO:0000256" key="1">
    <source>
        <dbReference type="ARBA" id="ARBA00022450"/>
    </source>
</evidence>
<feature type="domain" description="Ketosynthase family 3 (KS3)" evidence="8">
    <location>
        <begin position="1"/>
        <end position="422"/>
    </location>
</feature>
<dbReference type="InterPro" id="IPR057326">
    <property type="entry name" value="KR_dom"/>
</dbReference>
<dbReference type="Proteomes" id="UP000826513">
    <property type="component" value="Chromosome 2"/>
</dbReference>
<proteinExistence type="predicted"/>
<dbReference type="InterPro" id="IPR018201">
    <property type="entry name" value="Ketoacyl_synth_AS"/>
</dbReference>
<sequence length="2472" mass="266939">MAVEIIGRSVRAPSARNIDELFELLVQEKCAVSAVPLDRWSMARFWHPAQGIPGKAYTFAAGIIDDIHDFDPAVFGLTVREAMYMDPQQKVMLQLVWRALEDASLDPVELQAERVGVYVGASSLDTGNTYIEDPASGSPYFMTGNTLSIIANRISHVFGLNGPSLTIDTACSSSLVALDHAVRALQTGEIDTAIVGGVNILAHPFSFIGFSQARMLSPEGLCRAYGENGEGYVRAEGGGVVILRSSEHAAANSDRSYASILATGLNSAGRTNGISLPSRESQAKLLQNVYEQNRLDPKDLMFIEGHGTGTKVGDPAELWAIGTELGTRRSEKLLIGSVKTNLGHSEPASGMFGLIKAMLSLQHDFLPASLHAETLNSEISFDELNIEVNRKGSELARGDKRRLAGINSFGFGGTNAHVVIGDPVPHISPAAPSTGMFMVSAQTESALRTLLESYENELRSERTNLDDLVAVSAHSRGHHKFRFAVDSVKPATVQKKIAEHLSANAGGVGHIGQVIGSETRVAFVFSGNGCQWAGMALDAYHHDQNFRNRFNHICSLFDKWLDVKLVDILQSPQLEMRLRDTRVGQALLFAIQAALSDILVERRVKPFAVFGHSVGEVAAAYCAGALALKDAVAIVAVRSRHQHALAGEGKMAAVSLSPEKALSFARRNGLDGIELGAINAHSAVTISGPVDQIQLYRDKARKEHIPVHILDIDYPFHHPIIDREKAGFLQELPVYSPGETTTTFISSVTGGVLSGATLYPDYWWRNVRDIVRFSDATAAALELGCNLFIEIAPRAILQSYLTETARYKNLDVKSLATLTRPARESNPLPHIMAQAVANGVDAWRTADGVSGRKAGVVLPQLPFELQHLQPAATSDKIDVLGRGDRDWPYTLLGWRADPNAAAWKNHIDANLFPDLAEHVVDGKAILPGSAFIEIAVTAAQQFYDTRSIEVRNIEIIRPLELHINRLSELSTILSPETGQIEIRSREYLSEDEWTVHVVARARKPLSPPARKKTASNDDATMKVVDSAAAYRTASLFGLDYGPAFKLLDRVDVVDGKTLLVDLAPAQQPRHPYVNFNLNPFSVDAAFHGLVALFGDLTGEAGGAPYIPVRFGAVHVQSIGSDIHKAKIDILRMSANTLRIRVELLDEEGSVVALLDDCRFRRTFLRVHQTLDTVSFHYECISHGGKLTAAPILPAILPQLENVPVGDLALLLDAAVYRACYDIATVFVDLQLIGSVELSVVPGLQAYVANCFLTLEDIGLATPQGQSWELVSDNDLPKMDDIVQEVLASAPDSGAVAILINDAYRQTLKALSSIAAGDGNQLPAYKPSEATVEHLKNYASVSRKRIERTFGIVADYMGKAAPARSGLVVVEAGASSVSLSSRLAQLMDRYAASLVIMEEDENLRRTLEVALEGNPRVTVCSGESADIESADLVFSANGFLTHSLTPQSDMGGVLRRVANGGAELLLVEHPSSALMDFVFGLQEDWFAEGALSDLPIGKMRTRESMADLLCEIGFDAVTAQEVEFAEGSLVIVTGKGRGCTAELVQMHIRQSLLTLRVADTPFLDLGTQRHVDLPWSDDLDHESLEAALREVGVDDVDIVYVLPSELADNQSNAIQDHVAIIGQLAEAARRTMGGQSDLRPRLTIIAPGGASARDTEINAINYAIWSFARVVQNEYDDIDIVLVDVPEGALSPKTWFELLTLQDKGETEFLLDAATGLIKSVRVVAGPTPFNQTSMIDFAAATIVQKSAGRIETIDWQAETMPKPAPDEVVVEVAATGLNFRDVMWAMGLLPEEALEDGFAGATIGMEFSGIVTAAGDDVHDVRVGDRVMGIGPKAFSTHVAVARMGITRIPDTVGTVEAATLPVTFLTAQYALSELANLRAGETVLVHGAAGGVGLAALQIAKAKGAIVIATAGSEEKRNLLVALGADHVFDSRSLDFFNDIMSVTEERGVDIVVNSLFSEAMERSIELVKPFGRFLELGKRDYYSDRKISLRPFRKNISYFGIDADQLLVDVPHVAEKIFNELTVLFQHGTLRPLPYRLFAYDEIPSAFRLMQSAGHIGKIVITPPRRGRDVVKSGGSVSMTISEGVYLVVGGIGGFGLEAANWLASMGATHLALATRSGKLDDETRAVMTEWAKSGITSSAHACSVTDEFALQSLLAELREIGPLKGVVHAAMVLDDALICNLTRERNAVVIDTKVKGAILLDRLTRDDALELFMLFSSATTMVGNPGQSNYVAANGFLEGLARQRRAEGLPAIAVGFGAIADTGFLARNTDVNEALSHRIGKNALKARDALRFTEEYLGVSDDRSANASVVIAEIDWAAASNLKTVKTPVFAPIGLRNMRHQTTDGDQLDLYAMVEGKSVPEVEEILHGLIAAELSFILKLAENNITSDKVLRDIGLDSLMAMELGTSFQQKTGIDLPLSSISDTTTVGNIVGKLKDKLLGQRSGASPDEGQELFEALTSKHLTSNSTAA</sequence>
<keyword evidence="4" id="KW-0511">Multifunctional enzyme</keyword>
<dbReference type="InterPro" id="IPR020843">
    <property type="entry name" value="ER"/>
</dbReference>
<evidence type="ECO:0000256" key="6">
    <source>
        <dbReference type="PROSITE-ProRule" id="PRU01363"/>
    </source>
</evidence>
<dbReference type="InterPro" id="IPR013149">
    <property type="entry name" value="ADH-like_C"/>
</dbReference>
<feature type="active site" description="Proton donor; for dehydratase activity" evidence="6">
    <location>
        <position position="1083"/>
    </location>
</feature>
<dbReference type="InterPro" id="IPR014030">
    <property type="entry name" value="Ketoacyl_synth_N"/>
</dbReference>
<dbReference type="InterPro" id="IPR020806">
    <property type="entry name" value="PKS_PP-bd"/>
</dbReference>
<name>A0ABX8T5S2_9HYPH</name>
<dbReference type="InterPro" id="IPR006162">
    <property type="entry name" value="Ppantetheine_attach_site"/>
</dbReference>
<dbReference type="Pfam" id="PF14765">
    <property type="entry name" value="PS-DH"/>
    <property type="match status" value="1"/>
</dbReference>
<dbReference type="InterPro" id="IPR013968">
    <property type="entry name" value="PKS_KR"/>
</dbReference>
<dbReference type="SMART" id="SM00822">
    <property type="entry name" value="PKS_KR"/>
    <property type="match status" value="1"/>
</dbReference>
<dbReference type="Pfam" id="PF16197">
    <property type="entry name" value="KAsynt_C_assoc"/>
    <property type="match status" value="1"/>
</dbReference>
<keyword evidence="2" id="KW-0597">Phosphoprotein</keyword>
<dbReference type="InterPro" id="IPR050091">
    <property type="entry name" value="PKS_NRPS_Biosynth_Enz"/>
</dbReference>
<dbReference type="Pfam" id="PF21089">
    <property type="entry name" value="PKS_DH_N"/>
    <property type="match status" value="1"/>
</dbReference>
<feature type="domain" description="Carrier" evidence="7">
    <location>
        <begin position="2364"/>
        <end position="2441"/>
    </location>
</feature>
<dbReference type="Pfam" id="PF00698">
    <property type="entry name" value="Acyl_transf_1"/>
    <property type="match status" value="1"/>
</dbReference>
<dbReference type="SMART" id="SM00825">
    <property type="entry name" value="PKS_KS"/>
    <property type="match status" value="1"/>
</dbReference>
<feature type="region of interest" description="C-terminal hotdog fold" evidence="6">
    <location>
        <begin position="1021"/>
        <end position="1168"/>
    </location>
</feature>
<dbReference type="PANTHER" id="PTHR43775:SF37">
    <property type="entry name" value="SI:DKEY-61P9.11"/>
    <property type="match status" value="1"/>
</dbReference>
<dbReference type="PANTHER" id="PTHR43775">
    <property type="entry name" value="FATTY ACID SYNTHASE"/>
    <property type="match status" value="1"/>
</dbReference>
<dbReference type="Pfam" id="PF08659">
    <property type="entry name" value="KR"/>
    <property type="match status" value="1"/>
</dbReference>
<dbReference type="Pfam" id="PF00107">
    <property type="entry name" value="ADH_zinc_N"/>
    <property type="match status" value="1"/>
</dbReference>